<organism evidence="2 3">
    <name type="scientific">Fusobacterium varium ATCC 27725</name>
    <dbReference type="NCBI Taxonomy" id="469618"/>
    <lineage>
        <taxon>Bacteria</taxon>
        <taxon>Fusobacteriati</taxon>
        <taxon>Fusobacteriota</taxon>
        <taxon>Fusobacteriia</taxon>
        <taxon>Fusobacteriales</taxon>
        <taxon>Fusobacteriaceae</taxon>
        <taxon>Fusobacterium</taxon>
    </lineage>
</organism>
<gene>
    <name evidence="2" type="ORF">C4N18_02995</name>
</gene>
<evidence type="ECO:0000256" key="1">
    <source>
        <dbReference type="SAM" id="SignalP"/>
    </source>
</evidence>
<evidence type="ECO:0000313" key="2">
    <source>
        <dbReference type="EMBL" id="AVQ30247.1"/>
    </source>
</evidence>
<proteinExistence type="predicted"/>
<dbReference type="RefSeq" id="WP_005949110.1">
    <property type="nucleotide sequence ID" value="NZ_CP028103.1"/>
</dbReference>
<feature type="chain" id="PRO_5047398576" evidence="1">
    <location>
        <begin position="23"/>
        <end position="116"/>
    </location>
</feature>
<dbReference type="Proteomes" id="UP000241238">
    <property type="component" value="Chromosome"/>
</dbReference>
<feature type="signal peptide" evidence="1">
    <location>
        <begin position="1"/>
        <end position="22"/>
    </location>
</feature>
<protein>
    <submittedName>
        <fullName evidence="2">Uncharacterized protein</fullName>
    </submittedName>
</protein>
<name>A0ABN5JE07_FUSVA</name>
<reference evidence="3" key="1">
    <citation type="journal article" date="2018" name="MSphere">
        <title>Fusobacterium Genomics Using MinION and Illumina Sequencing Enables Genome Completion and Correction.</title>
        <authorList>
            <person name="Todd S.M."/>
            <person name="Settlage R.E."/>
            <person name="Lahmers K.K."/>
            <person name="Slade D.J."/>
        </authorList>
    </citation>
    <scope>NUCLEOTIDE SEQUENCE [LARGE SCALE GENOMIC DNA]</scope>
    <source>
        <strain evidence="3">ATCC 27725</strain>
    </source>
</reference>
<evidence type="ECO:0000313" key="3">
    <source>
        <dbReference type="Proteomes" id="UP000241238"/>
    </source>
</evidence>
<dbReference type="EMBL" id="CP028103">
    <property type="protein sequence ID" value="AVQ30247.1"/>
    <property type="molecule type" value="Genomic_DNA"/>
</dbReference>
<accession>A0ABN5JE07</accession>
<keyword evidence="3" id="KW-1185">Reference proteome</keyword>
<keyword evidence="1" id="KW-0732">Signal</keyword>
<sequence length="116" mass="13632">MKRKFLYFIIACVFAIVTTSSATQNTSLPVFREVTTNRIFEDIQKNNEKNYPIFTIKKIDMEKGITHKDEIVYLENMLKIEVCSFPGMKTELIEKVIRLSPSYTILSRYKSRVLRN</sequence>
<dbReference type="GeneID" id="77466944"/>